<reference evidence="2" key="1">
    <citation type="journal article" date="2023" name="Plants (Basel)">
        <title>Genomic Analysis of Leptolyngbya boryana CZ1 Reveals Efficient Carbon Fixation Modules.</title>
        <authorList>
            <person name="Bai X."/>
            <person name="Wang H."/>
            <person name="Cheng W."/>
            <person name="Wang J."/>
            <person name="Ma M."/>
            <person name="Hu H."/>
            <person name="Song Z."/>
            <person name="Ma H."/>
            <person name="Fan Y."/>
            <person name="Du C."/>
            <person name="Xu J."/>
        </authorList>
    </citation>
    <scope>NUCLEOTIDE SEQUENCE</scope>
    <source>
        <strain evidence="2">CZ1</strain>
    </source>
</reference>
<organism evidence="2">
    <name type="scientific">Leptolyngbya boryana CZ1</name>
    <dbReference type="NCBI Taxonomy" id="3060204"/>
    <lineage>
        <taxon>Bacteria</taxon>
        <taxon>Bacillati</taxon>
        <taxon>Cyanobacteriota</taxon>
        <taxon>Cyanophyceae</taxon>
        <taxon>Leptolyngbyales</taxon>
        <taxon>Leptolyngbyaceae</taxon>
        <taxon>Leptolyngbya group</taxon>
        <taxon>Leptolyngbya</taxon>
    </lineage>
</organism>
<feature type="domain" description="Tc1-like transposase DDE" evidence="1">
    <location>
        <begin position="3"/>
        <end position="103"/>
    </location>
</feature>
<dbReference type="InterPro" id="IPR038717">
    <property type="entry name" value="Tc1-like_DDE_dom"/>
</dbReference>
<dbReference type="AlphaFoldDB" id="A0AA96X1S1"/>
<dbReference type="EMBL" id="CP130144">
    <property type="protein sequence ID" value="WNZ49236.1"/>
    <property type="molecule type" value="Genomic_DNA"/>
</dbReference>
<gene>
    <name evidence="2" type="ORF">Q2T42_19195</name>
</gene>
<evidence type="ECO:0000259" key="1">
    <source>
        <dbReference type="Pfam" id="PF13358"/>
    </source>
</evidence>
<protein>
    <submittedName>
        <fullName evidence="2">Transposase</fullName>
    </submittedName>
</protein>
<dbReference type="RefSeq" id="WP_316429096.1">
    <property type="nucleotide sequence ID" value="NZ_CP130144.1"/>
</dbReference>
<dbReference type="InterPro" id="IPR036397">
    <property type="entry name" value="RNaseH_sf"/>
</dbReference>
<dbReference type="Pfam" id="PF13358">
    <property type="entry name" value="DDE_3"/>
    <property type="match status" value="1"/>
</dbReference>
<dbReference type="GO" id="GO:0003676">
    <property type="term" value="F:nucleic acid binding"/>
    <property type="evidence" value="ECO:0007669"/>
    <property type="project" value="InterPro"/>
</dbReference>
<name>A0AA96X1S1_LEPBY</name>
<reference evidence="2" key="2">
    <citation type="submission" date="2023-07" db="EMBL/GenBank/DDBJ databases">
        <authorList>
            <person name="Bai X.-H."/>
            <person name="Wang H.-H."/>
            <person name="Wang J."/>
            <person name="Ma M.-Y."/>
            <person name="Hu H.-H."/>
            <person name="Song Z.-L."/>
            <person name="Ma H.-G."/>
            <person name="Fan Y."/>
            <person name="Du C.-Y."/>
            <person name="Xu J.-C."/>
        </authorList>
    </citation>
    <scope>NUCLEOTIDE SEQUENCE</scope>
    <source>
        <strain evidence="2">CZ1</strain>
    </source>
</reference>
<sequence>METDPEASWIFVLDQLNTHQSASLVRLVATCCQLDLDLGIKGKSGILHSMASRSAFLSDPTHRIRFVYVPKHTSWLNQIECWFSILTRRLIRRGNFTSTEDLKQQIRAFIRYFNCTMAKPFNWKFQGFEPKPH</sequence>
<proteinExistence type="predicted"/>
<dbReference type="Gene3D" id="3.30.420.10">
    <property type="entry name" value="Ribonuclease H-like superfamily/Ribonuclease H"/>
    <property type="match status" value="1"/>
</dbReference>
<evidence type="ECO:0000313" key="2">
    <source>
        <dbReference type="EMBL" id="WNZ49236.1"/>
    </source>
</evidence>
<accession>A0AA96X1S1</accession>